<reference evidence="3 4" key="1">
    <citation type="submission" date="2016-10" db="EMBL/GenBank/DDBJ databases">
        <authorList>
            <person name="de Groot N.N."/>
        </authorList>
    </citation>
    <scope>NUCLEOTIDE SEQUENCE [LARGE SCALE GENOMIC DNA]</scope>
    <source>
        <strain evidence="3 4">DSM 43067</strain>
    </source>
</reference>
<dbReference type="OrthoDB" id="9854224at2"/>
<feature type="region of interest" description="Disordered" evidence="1">
    <location>
        <begin position="104"/>
        <end position="124"/>
    </location>
</feature>
<evidence type="ECO:0000256" key="1">
    <source>
        <dbReference type="SAM" id="MobiDB-lite"/>
    </source>
</evidence>
<proteinExistence type="predicted"/>
<feature type="domain" description="Carrier" evidence="2">
    <location>
        <begin position="22"/>
        <end position="98"/>
    </location>
</feature>
<evidence type="ECO:0000313" key="4">
    <source>
        <dbReference type="Proteomes" id="UP000183413"/>
    </source>
</evidence>
<protein>
    <submittedName>
        <fullName evidence="3">Acyl carrier protein</fullName>
    </submittedName>
</protein>
<dbReference type="GeneID" id="99652490"/>
<dbReference type="EMBL" id="FOVH01000018">
    <property type="protein sequence ID" value="SFP83104.1"/>
    <property type="molecule type" value="Genomic_DNA"/>
</dbReference>
<evidence type="ECO:0000313" key="3">
    <source>
        <dbReference type="EMBL" id="SFP83104.1"/>
    </source>
</evidence>
<dbReference type="InterPro" id="IPR009081">
    <property type="entry name" value="PP-bd_ACP"/>
</dbReference>
<gene>
    <name evidence="3" type="ORF">SAMN04489713_11816</name>
</gene>
<name>A0A1I5TJ68_9ACTN</name>
<sequence>MSNGFQDRDEALSNNDASNEGALVRELIRKLVAEIAPPDSPEVRPGHLLRDELGFDSVREVELTFALEELFEFEPFVVEDAPQLETVGELEDFTLDMIAQGRATVPAPTTTAGPTTAAAAARPR</sequence>
<dbReference type="InParanoid" id="A0A1I5TJ68"/>
<dbReference type="Gene3D" id="1.10.1200.10">
    <property type="entry name" value="ACP-like"/>
    <property type="match status" value="1"/>
</dbReference>
<dbReference type="Proteomes" id="UP000183413">
    <property type="component" value="Unassembled WGS sequence"/>
</dbReference>
<evidence type="ECO:0000259" key="2">
    <source>
        <dbReference type="PROSITE" id="PS50075"/>
    </source>
</evidence>
<accession>A0A1I5TJ68</accession>
<keyword evidence="4" id="KW-1185">Reference proteome</keyword>
<dbReference type="InterPro" id="IPR036736">
    <property type="entry name" value="ACP-like_sf"/>
</dbReference>
<dbReference type="SUPFAM" id="SSF47336">
    <property type="entry name" value="ACP-like"/>
    <property type="match status" value="1"/>
</dbReference>
<dbReference type="STRING" id="1993.SAMN04489713_11816"/>
<dbReference type="AlphaFoldDB" id="A0A1I5TJ68"/>
<dbReference type="RefSeq" id="WP_075023937.1">
    <property type="nucleotide sequence ID" value="NZ_CP083237.1"/>
</dbReference>
<dbReference type="PROSITE" id="PS50075">
    <property type="entry name" value="CARRIER"/>
    <property type="match status" value="1"/>
</dbReference>
<organism evidence="3 4">
    <name type="scientific">Actinomadura madurae</name>
    <dbReference type="NCBI Taxonomy" id="1993"/>
    <lineage>
        <taxon>Bacteria</taxon>
        <taxon>Bacillati</taxon>
        <taxon>Actinomycetota</taxon>
        <taxon>Actinomycetes</taxon>
        <taxon>Streptosporangiales</taxon>
        <taxon>Thermomonosporaceae</taxon>
        <taxon>Actinomadura</taxon>
    </lineage>
</organism>